<protein>
    <recommendedName>
        <fullName evidence="2">PiggyBac transposable element-derived protein domain-containing protein</fullName>
    </recommendedName>
</protein>
<comment type="caution">
    <text evidence="3">The sequence shown here is derived from an EMBL/GenBank/DDBJ whole genome shotgun (WGS) entry which is preliminary data.</text>
</comment>
<accession>A0A9J6GKC3</accession>
<evidence type="ECO:0000313" key="3">
    <source>
        <dbReference type="EMBL" id="KAH9375305.1"/>
    </source>
</evidence>
<dbReference type="VEuPathDB" id="VectorBase:HLOH_050176"/>
<evidence type="ECO:0000256" key="1">
    <source>
        <dbReference type="SAM" id="Phobius"/>
    </source>
</evidence>
<dbReference type="Pfam" id="PF13843">
    <property type="entry name" value="DDE_Tnp_1_7"/>
    <property type="match status" value="1"/>
</dbReference>
<dbReference type="PANTHER" id="PTHR47272">
    <property type="entry name" value="DDE_TNP_1_7 DOMAIN-CONTAINING PROTEIN"/>
    <property type="match status" value="1"/>
</dbReference>
<evidence type="ECO:0000313" key="4">
    <source>
        <dbReference type="Proteomes" id="UP000821853"/>
    </source>
</evidence>
<organism evidence="3 4">
    <name type="scientific">Haemaphysalis longicornis</name>
    <name type="common">Bush tick</name>
    <dbReference type="NCBI Taxonomy" id="44386"/>
    <lineage>
        <taxon>Eukaryota</taxon>
        <taxon>Metazoa</taxon>
        <taxon>Ecdysozoa</taxon>
        <taxon>Arthropoda</taxon>
        <taxon>Chelicerata</taxon>
        <taxon>Arachnida</taxon>
        <taxon>Acari</taxon>
        <taxon>Parasitiformes</taxon>
        <taxon>Ixodida</taxon>
        <taxon>Ixodoidea</taxon>
        <taxon>Ixodidae</taxon>
        <taxon>Haemaphysalinae</taxon>
        <taxon>Haemaphysalis</taxon>
    </lineage>
</organism>
<gene>
    <name evidence="3" type="ORF">HPB48_009173</name>
</gene>
<keyword evidence="1" id="KW-0472">Membrane</keyword>
<feature type="domain" description="PiggyBac transposable element-derived protein" evidence="2">
    <location>
        <begin position="4"/>
        <end position="100"/>
    </location>
</feature>
<sequence>MKYLPDSALERLAECSNLYYIRITDAELATTPQEMRAFFGITMYVAVLKFPTIRMYWQQRTRIALVADAMNLNRFSNLRTAVHITDASSPAPNNADKFWKV</sequence>
<keyword evidence="4" id="KW-1185">Reference proteome</keyword>
<evidence type="ECO:0000259" key="2">
    <source>
        <dbReference type="Pfam" id="PF13843"/>
    </source>
</evidence>
<dbReference type="OMA" id="YYIRITD"/>
<dbReference type="AlphaFoldDB" id="A0A9J6GKC3"/>
<keyword evidence="1" id="KW-1133">Transmembrane helix</keyword>
<dbReference type="InterPro" id="IPR029526">
    <property type="entry name" value="PGBD"/>
</dbReference>
<reference evidence="3 4" key="1">
    <citation type="journal article" date="2020" name="Cell">
        <title>Large-Scale Comparative Analyses of Tick Genomes Elucidate Their Genetic Diversity and Vector Capacities.</title>
        <authorList>
            <consortium name="Tick Genome and Microbiome Consortium (TIGMIC)"/>
            <person name="Jia N."/>
            <person name="Wang J."/>
            <person name="Shi W."/>
            <person name="Du L."/>
            <person name="Sun Y."/>
            <person name="Zhan W."/>
            <person name="Jiang J.F."/>
            <person name="Wang Q."/>
            <person name="Zhang B."/>
            <person name="Ji P."/>
            <person name="Bell-Sakyi L."/>
            <person name="Cui X.M."/>
            <person name="Yuan T.T."/>
            <person name="Jiang B.G."/>
            <person name="Yang W.F."/>
            <person name="Lam T.T."/>
            <person name="Chang Q.C."/>
            <person name="Ding S.J."/>
            <person name="Wang X.J."/>
            <person name="Zhu J.G."/>
            <person name="Ruan X.D."/>
            <person name="Zhao L."/>
            <person name="Wei J.T."/>
            <person name="Ye R.Z."/>
            <person name="Que T.C."/>
            <person name="Du C.H."/>
            <person name="Zhou Y.H."/>
            <person name="Cheng J.X."/>
            <person name="Dai P.F."/>
            <person name="Guo W.B."/>
            <person name="Han X.H."/>
            <person name="Huang E.J."/>
            <person name="Li L.F."/>
            <person name="Wei W."/>
            <person name="Gao Y.C."/>
            <person name="Liu J.Z."/>
            <person name="Shao H.Z."/>
            <person name="Wang X."/>
            <person name="Wang C.C."/>
            <person name="Yang T.C."/>
            <person name="Huo Q.B."/>
            <person name="Li W."/>
            <person name="Chen H.Y."/>
            <person name="Chen S.E."/>
            <person name="Zhou L.G."/>
            <person name="Ni X.B."/>
            <person name="Tian J.H."/>
            <person name="Sheng Y."/>
            <person name="Liu T."/>
            <person name="Pan Y.S."/>
            <person name="Xia L.Y."/>
            <person name="Li J."/>
            <person name="Zhao F."/>
            <person name="Cao W.C."/>
        </authorList>
    </citation>
    <scope>NUCLEOTIDE SEQUENCE [LARGE SCALE GENOMIC DNA]</scope>
    <source>
        <strain evidence="3">HaeL-2018</strain>
    </source>
</reference>
<dbReference type="OrthoDB" id="6515644at2759"/>
<dbReference type="Proteomes" id="UP000821853">
    <property type="component" value="Chromosome 5"/>
</dbReference>
<name>A0A9J6GKC3_HAELO</name>
<dbReference type="EMBL" id="JABSTR010000007">
    <property type="protein sequence ID" value="KAH9375305.1"/>
    <property type="molecule type" value="Genomic_DNA"/>
</dbReference>
<keyword evidence="1" id="KW-0812">Transmembrane</keyword>
<proteinExistence type="predicted"/>
<feature type="transmembrane region" description="Helical" evidence="1">
    <location>
        <begin position="37"/>
        <end position="57"/>
    </location>
</feature>